<dbReference type="Proteomes" id="UP000272010">
    <property type="component" value="Plasmid pYEE3"/>
</dbReference>
<dbReference type="RefSeq" id="WP_120444952.1">
    <property type="nucleotide sequence ID" value="NZ_CAUQGX010000073.1"/>
</dbReference>
<dbReference type="EMBL" id="CP031081">
    <property type="protein sequence ID" value="AYF03941.1"/>
    <property type="molecule type" value="Genomic_DNA"/>
</dbReference>
<evidence type="ECO:0000313" key="3">
    <source>
        <dbReference type="EMBL" id="AYF03941.1"/>
    </source>
</evidence>
<evidence type="ECO:0008006" key="5">
    <source>
        <dbReference type="Google" id="ProtNLM"/>
    </source>
</evidence>
<sequence>MRKLPIALALLAALAVVGPAAAQDYLGAHLDTMREHNLRQHQQKRPHDGSAAEQPRKGSRSGTMSPEAEARARAEGARIMEQHRRDLEPRYRMRVERDGQAAADAWLAREARQLGIRTGRQMREKYSGQ</sequence>
<accession>A0A386UTJ3</accession>
<feature type="region of interest" description="Disordered" evidence="1">
    <location>
        <begin position="33"/>
        <end position="92"/>
    </location>
</feature>
<evidence type="ECO:0000256" key="1">
    <source>
        <dbReference type="SAM" id="MobiDB-lite"/>
    </source>
</evidence>
<protein>
    <recommendedName>
        <fullName evidence="5">DUF4148 domain-containing protein</fullName>
    </recommendedName>
</protein>
<keyword evidence="2" id="KW-0732">Signal</keyword>
<feature type="compositionally biased region" description="Basic and acidic residues" evidence="1">
    <location>
        <begin position="68"/>
        <end position="92"/>
    </location>
</feature>
<reference evidence="4" key="1">
    <citation type="submission" date="2018-07" db="EMBL/GenBank/DDBJ databases">
        <title>Genome Structure of the Opportunistic Pathogen Paracoccus yeei (Alphaproteobacteria) and Identification of Putative Virulence Factors.</title>
        <authorList>
            <person name="Lasek R."/>
            <person name="Szuplewska M."/>
            <person name="Mitura M."/>
            <person name="Decewicz P."/>
            <person name="Chmielowska C."/>
            <person name="Pawlot A."/>
            <person name="Sentkowska D."/>
            <person name="Czarnecki J."/>
            <person name="Bartosik D."/>
        </authorList>
    </citation>
    <scope>NUCLEOTIDE SEQUENCE [LARGE SCALE GENOMIC DNA]</scope>
    <source>
        <strain evidence="4">CCUG 32053</strain>
        <plasmid evidence="4">pyee3</plasmid>
    </source>
</reference>
<evidence type="ECO:0000313" key="4">
    <source>
        <dbReference type="Proteomes" id="UP000272010"/>
    </source>
</evidence>
<gene>
    <name evidence="3" type="ORF">PY32053_04432</name>
</gene>
<geneLocation type="plasmid" evidence="4">
    <name>pyee3</name>
</geneLocation>
<dbReference type="AlphaFoldDB" id="A0A386UTJ3"/>
<proteinExistence type="predicted"/>
<organism evidence="3 4">
    <name type="scientific">Paracoccus yeei</name>
    <dbReference type="NCBI Taxonomy" id="147645"/>
    <lineage>
        <taxon>Bacteria</taxon>
        <taxon>Pseudomonadati</taxon>
        <taxon>Pseudomonadota</taxon>
        <taxon>Alphaproteobacteria</taxon>
        <taxon>Rhodobacterales</taxon>
        <taxon>Paracoccaceae</taxon>
        <taxon>Paracoccus</taxon>
    </lineage>
</organism>
<feature type="chain" id="PRO_5017185997" description="DUF4148 domain-containing protein" evidence="2">
    <location>
        <begin position="23"/>
        <end position="129"/>
    </location>
</feature>
<feature type="signal peptide" evidence="2">
    <location>
        <begin position="1"/>
        <end position="22"/>
    </location>
</feature>
<keyword evidence="3" id="KW-0614">Plasmid</keyword>
<name>A0A386UTJ3_9RHOB</name>
<evidence type="ECO:0000256" key="2">
    <source>
        <dbReference type="SAM" id="SignalP"/>
    </source>
</evidence>
<feature type="compositionally biased region" description="Basic and acidic residues" evidence="1">
    <location>
        <begin position="45"/>
        <end position="56"/>
    </location>
</feature>